<organism evidence="1">
    <name type="scientific">viral metagenome</name>
    <dbReference type="NCBI Taxonomy" id="1070528"/>
    <lineage>
        <taxon>unclassified sequences</taxon>
        <taxon>metagenomes</taxon>
        <taxon>organismal metagenomes</taxon>
    </lineage>
</organism>
<sequence length="143" mass="17202">MKRLVLSILMVILLSIPTFSIAMPIEEIYEWVKERKQSIDCPMPRIYVYNDVDFNAIASELTLHFEPHNFYAFYCKGNILMRENYDDKNLFFDEVLAHEMVHHVQQFQNGDPFIDPLGIYDTRLLREWEARNIQEEFRVMFCK</sequence>
<evidence type="ECO:0000313" key="1">
    <source>
        <dbReference type="EMBL" id="QJA58297.1"/>
    </source>
</evidence>
<dbReference type="AlphaFoldDB" id="A0A6M3IMG5"/>
<dbReference type="EMBL" id="MT141317">
    <property type="protein sequence ID" value="QJA58297.1"/>
    <property type="molecule type" value="Genomic_DNA"/>
</dbReference>
<proteinExistence type="predicted"/>
<name>A0A6M3IMG5_9ZZZZ</name>
<reference evidence="1" key="1">
    <citation type="submission" date="2020-03" db="EMBL/GenBank/DDBJ databases">
        <title>The deep terrestrial virosphere.</title>
        <authorList>
            <person name="Holmfeldt K."/>
            <person name="Nilsson E."/>
            <person name="Simone D."/>
            <person name="Lopez-Fernandez M."/>
            <person name="Wu X."/>
            <person name="de Brujin I."/>
            <person name="Lundin D."/>
            <person name="Andersson A."/>
            <person name="Bertilsson S."/>
            <person name="Dopson M."/>
        </authorList>
    </citation>
    <scope>NUCLEOTIDE SEQUENCE</scope>
    <source>
        <strain evidence="1">MM415B01472</strain>
    </source>
</reference>
<accession>A0A6M3IMG5</accession>
<gene>
    <name evidence="1" type="ORF">MM415B01472_0005</name>
</gene>
<protein>
    <submittedName>
        <fullName evidence="1">Uncharacterized protein</fullName>
    </submittedName>
</protein>